<feature type="domain" description="HD" evidence="2">
    <location>
        <begin position="61"/>
        <end position="188"/>
    </location>
</feature>
<organism evidence="3 4">
    <name type="scientific">Deinococcus carri</name>
    <dbReference type="NCBI Taxonomy" id="1211323"/>
    <lineage>
        <taxon>Bacteria</taxon>
        <taxon>Thermotogati</taxon>
        <taxon>Deinococcota</taxon>
        <taxon>Deinococci</taxon>
        <taxon>Deinococcales</taxon>
        <taxon>Deinococcaceae</taxon>
        <taxon>Deinococcus</taxon>
    </lineage>
</organism>
<evidence type="ECO:0000313" key="3">
    <source>
        <dbReference type="EMBL" id="GAA5514217.1"/>
    </source>
</evidence>
<dbReference type="PANTHER" id="PTHR47545">
    <property type="entry name" value="MULTIFUNCTIONAL CCA PROTEIN"/>
    <property type="match status" value="1"/>
</dbReference>
<dbReference type="PANTHER" id="PTHR47545:SF1">
    <property type="entry name" value="MULTIFUNCTIONAL CCA PROTEIN"/>
    <property type="match status" value="1"/>
</dbReference>
<dbReference type="Pfam" id="PF01966">
    <property type="entry name" value="HD"/>
    <property type="match status" value="1"/>
</dbReference>
<gene>
    <name evidence="3" type="ORF">Dcar01_02971</name>
</gene>
<dbReference type="Pfam" id="PF13671">
    <property type="entry name" value="AAA_33"/>
    <property type="match status" value="1"/>
</dbReference>
<keyword evidence="4" id="KW-1185">Reference proteome</keyword>
<dbReference type="InterPro" id="IPR006674">
    <property type="entry name" value="HD_domain"/>
</dbReference>
<accession>A0ABP9WA42</accession>
<dbReference type="Gene3D" id="3.40.50.300">
    <property type="entry name" value="P-loop containing nucleotide triphosphate hydrolases"/>
    <property type="match status" value="1"/>
</dbReference>
<dbReference type="SUPFAM" id="SSF109604">
    <property type="entry name" value="HD-domain/PDEase-like"/>
    <property type="match status" value="1"/>
</dbReference>
<dbReference type="Gene3D" id="1.10.3210.10">
    <property type="entry name" value="Hypothetical protein af1432"/>
    <property type="match status" value="1"/>
</dbReference>
<sequence>MTSFDTFSPPVRRTAPLLQSLRAGQRVSFADIRDVLAPAVHLLDRLDTTPQDTEWHAEGSVAAHSALVVERAHDLADEAALRGDARAALILAAALHDVGKALTTREERDETGRVRLRSPRHARRGRDALALTLPDAGVPARLILAVLALVAAHHRLHRAVEDPLGRQVWLLARSVPLPLLVLLARADARGRVVMGGDTARGEDSADLLQVLAEEQGLWFTPGPDLLFPDPYVAWREELPQLLPGARPDLLHFALLAGIRDFEAGLIHTPHEAAARAYRAASGFGELTVLCGPSGSGKSSLAADFGDVVVSLDGLRAQLGRGVADQTVNGQVLQAAREAVRAGLRSRQRVVWDATNLRGSGRAGVLGLGYDYGALTRIVTAWTPAGELPARNAARLDPVPPGVLGQQLQNLEWPEVGEAHEVRFVTPDGTGHPPQEFFPC</sequence>
<dbReference type="Proteomes" id="UP001401887">
    <property type="component" value="Unassembled WGS sequence"/>
</dbReference>
<dbReference type="InterPro" id="IPR027417">
    <property type="entry name" value="P-loop_NTPase"/>
</dbReference>
<evidence type="ECO:0000256" key="1">
    <source>
        <dbReference type="ARBA" id="ARBA00022741"/>
    </source>
</evidence>
<evidence type="ECO:0000313" key="4">
    <source>
        <dbReference type="Proteomes" id="UP001401887"/>
    </source>
</evidence>
<keyword evidence="1" id="KW-0547">Nucleotide-binding</keyword>
<dbReference type="RefSeq" id="WP_345466644.1">
    <property type="nucleotide sequence ID" value="NZ_BAABRP010000014.1"/>
</dbReference>
<evidence type="ECO:0000259" key="2">
    <source>
        <dbReference type="Pfam" id="PF01966"/>
    </source>
</evidence>
<name>A0ABP9WA42_9DEIO</name>
<dbReference type="SUPFAM" id="SSF52540">
    <property type="entry name" value="P-loop containing nucleoside triphosphate hydrolases"/>
    <property type="match status" value="1"/>
</dbReference>
<protein>
    <recommendedName>
        <fullName evidence="2">HD domain-containing protein</fullName>
    </recommendedName>
</protein>
<dbReference type="EMBL" id="BAABRP010000014">
    <property type="protein sequence ID" value="GAA5514217.1"/>
    <property type="molecule type" value="Genomic_DNA"/>
</dbReference>
<dbReference type="InterPro" id="IPR050124">
    <property type="entry name" value="tRNA_CCA-adding_enzyme"/>
</dbReference>
<reference evidence="3 4" key="1">
    <citation type="submission" date="2024-02" db="EMBL/GenBank/DDBJ databases">
        <title>Deinococcus carri NBRC 110142.</title>
        <authorList>
            <person name="Ichikawa N."/>
            <person name="Katano-Makiyama Y."/>
            <person name="Hidaka K."/>
        </authorList>
    </citation>
    <scope>NUCLEOTIDE SEQUENCE [LARGE SCALE GENOMIC DNA]</scope>
    <source>
        <strain evidence="3 4">NBRC 110142</strain>
    </source>
</reference>
<comment type="caution">
    <text evidence="3">The sequence shown here is derived from an EMBL/GenBank/DDBJ whole genome shotgun (WGS) entry which is preliminary data.</text>
</comment>
<proteinExistence type="predicted"/>